<keyword evidence="2" id="KW-0808">Transferase</keyword>
<protein>
    <recommendedName>
        <fullName evidence="9">L,D-TPase catalytic domain-containing protein</fullName>
    </recommendedName>
</protein>
<dbReference type="InterPro" id="IPR038063">
    <property type="entry name" value="Transpep_catalytic_dom"/>
</dbReference>
<evidence type="ECO:0000256" key="5">
    <source>
        <dbReference type="ARBA" id="ARBA00023316"/>
    </source>
</evidence>
<dbReference type="KEGG" id="pbf:CFX0092_A2754"/>
<feature type="domain" description="L,D-TPase catalytic" evidence="9">
    <location>
        <begin position="243"/>
        <end position="360"/>
    </location>
</feature>
<sequence>MTNPTPSINKLISDARRAIEAGRPDEARPLLRQAAHLAPDDSRPWLLLAGIAESPRERRTYLAQARRLDANSRPAAAPVAAPPSRPRPASRPRRSLWAGVALLLLLVLAAGALLALTPAGRTMLGSVVGRVSALAGVGGVVPLEPTAANPLPTAPAATAAPLAVASSIAALPPPTEPPVFPTKGVMPGGQPLPTWTPTSEPTPTLAPTMTPSPSPEPSPTPEPIPLSSGAPAPRPPGVAEGERWINVNLTSQVLVAYEGDTPVYETLVSSGLPMWPTVTGQFRTYMKYESQTMNGYLLGYDYFLPDVPYVMYFFEDYAIHGTYWHSNFGTPMSHGCVNVSTPDAGWLFNWAPVGTVVNVHY</sequence>
<feature type="compositionally biased region" description="Low complexity" evidence="7">
    <location>
        <begin position="191"/>
        <end position="209"/>
    </location>
</feature>
<dbReference type="InterPro" id="IPR050979">
    <property type="entry name" value="LD-transpeptidase"/>
</dbReference>
<dbReference type="RefSeq" id="WP_197699771.1">
    <property type="nucleotide sequence ID" value="NZ_LN890655.1"/>
</dbReference>
<keyword evidence="4 6" id="KW-0573">Peptidoglycan synthesis</keyword>
<dbReference type="GO" id="GO:0071555">
    <property type="term" value="P:cell wall organization"/>
    <property type="evidence" value="ECO:0007669"/>
    <property type="project" value="UniProtKB-UniRule"/>
</dbReference>
<evidence type="ECO:0000313" key="10">
    <source>
        <dbReference type="EMBL" id="CUS04632.2"/>
    </source>
</evidence>
<dbReference type="SUPFAM" id="SSF141523">
    <property type="entry name" value="L,D-transpeptidase catalytic domain-like"/>
    <property type="match status" value="1"/>
</dbReference>
<dbReference type="GO" id="GO:0016740">
    <property type="term" value="F:transferase activity"/>
    <property type="evidence" value="ECO:0007669"/>
    <property type="project" value="UniProtKB-KW"/>
</dbReference>
<evidence type="ECO:0000256" key="2">
    <source>
        <dbReference type="ARBA" id="ARBA00022679"/>
    </source>
</evidence>
<dbReference type="UniPathway" id="UPA00219"/>
<evidence type="ECO:0000259" key="9">
    <source>
        <dbReference type="PROSITE" id="PS52029"/>
    </source>
</evidence>
<keyword evidence="11" id="KW-1185">Reference proteome</keyword>
<evidence type="ECO:0000256" key="8">
    <source>
        <dbReference type="SAM" id="Phobius"/>
    </source>
</evidence>
<evidence type="ECO:0000256" key="4">
    <source>
        <dbReference type="ARBA" id="ARBA00022984"/>
    </source>
</evidence>
<feature type="transmembrane region" description="Helical" evidence="8">
    <location>
        <begin position="95"/>
        <end position="116"/>
    </location>
</feature>
<evidence type="ECO:0000256" key="3">
    <source>
        <dbReference type="ARBA" id="ARBA00022960"/>
    </source>
</evidence>
<keyword evidence="3 6" id="KW-0133">Cell shape</keyword>
<dbReference type="GO" id="GO:0071972">
    <property type="term" value="F:peptidoglycan L,D-transpeptidase activity"/>
    <property type="evidence" value="ECO:0007669"/>
    <property type="project" value="TreeGrafter"/>
</dbReference>
<evidence type="ECO:0000256" key="1">
    <source>
        <dbReference type="ARBA" id="ARBA00004752"/>
    </source>
</evidence>
<feature type="region of interest" description="Disordered" evidence="7">
    <location>
        <begin position="72"/>
        <end position="92"/>
    </location>
</feature>
<feature type="active site" description="Proton donor/acceptor" evidence="6">
    <location>
        <position position="320"/>
    </location>
</feature>
<feature type="compositionally biased region" description="Pro residues" evidence="7">
    <location>
        <begin position="210"/>
        <end position="224"/>
    </location>
</feature>
<dbReference type="PROSITE" id="PS52029">
    <property type="entry name" value="LD_TPASE"/>
    <property type="match status" value="1"/>
</dbReference>
<feature type="region of interest" description="Disordered" evidence="7">
    <location>
        <begin position="186"/>
        <end position="239"/>
    </location>
</feature>
<reference evidence="10" key="1">
    <citation type="submission" date="2016-01" db="EMBL/GenBank/DDBJ databases">
        <authorList>
            <person name="Mcilroy J.S."/>
            <person name="Karst M S."/>
            <person name="Albertsen M."/>
        </authorList>
    </citation>
    <scope>NUCLEOTIDE SEQUENCE</scope>
    <source>
        <strain evidence="10">Cfx-K</strain>
    </source>
</reference>
<feature type="active site" description="Nucleophile" evidence="6">
    <location>
        <position position="336"/>
    </location>
</feature>
<evidence type="ECO:0000256" key="7">
    <source>
        <dbReference type="SAM" id="MobiDB-lite"/>
    </source>
</evidence>
<keyword evidence="5 6" id="KW-0961">Cell wall biogenesis/degradation</keyword>
<organism evidence="10 11">
    <name type="scientific">Candidatus Promineifilum breve</name>
    <dbReference type="NCBI Taxonomy" id="1806508"/>
    <lineage>
        <taxon>Bacteria</taxon>
        <taxon>Bacillati</taxon>
        <taxon>Chloroflexota</taxon>
        <taxon>Ardenticatenia</taxon>
        <taxon>Candidatus Promineifilales</taxon>
        <taxon>Candidatus Promineifilaceae</taxon>
        <taxon>Candidatus Promineifilum</taxon>
    </lineage>
</organism>
<dbReference type="Pfam" id="PF03734">
    <property type="entry name" value="YkuD"/>
    <property type="match status" value="1"/>
</dbReference>
<dbReference type="PANTHER" id="PTHR30582">
    <property type="entry name" value="L,D-TRANSPEPTIDASE"/>
    <property type="match status" value="1"/>
</dbReference>
<dbReference type="GO" id="GO:0018104">
    <property type="term" value="P:peptidoglycan-protein cross-linking"/>
    <property type="evidence" value="ECO:0007669"/>
    <property type="project" value="TreeGrafter"/>
</dbReference>
<gene>
    <name evidence="10" type="ORF">CFX0092_A2754</name>
</gene>
<keyword evidence="8" id="KW-0472">Membrane</keyword>
<keyword evidence="8" id="KW-1133">Transmembrane helix</keyword>
<proteinExistence type="predicted"/>
<dbReference type="GO" id="GO:0008360">
    <property type="term" value="P:regulation of cell shape"/>
    <property type="evidence" value="ECO:0007669"/>
    <property type="project" value="UniProtKB-UniRule"/>
</dbReference>
<dbReference type="Proteomes" id="UP000215027">
    <property type="component" value="Chromosome I"/>
</dbReference>
<evidence type="ECO:0000256" key="6">
    <source>
        <dbReference type="PROSITE-ProRule" id="PRU01373"/>
    </source>
</evidence>
<comment type="pathway">
    <text evidence="1 6">Cell wall biogenesis; peptidoglycan biosynthesis.</text>
</comment>
<evidence type="ECO:0000313" key="11">
    <source>
        <dbReference type="Proteomes" id="UP000215027"/>
    </source>
</evidence>
<dbReference type="AlphaFoldDB" id="A0A160T4B4"/>
<name>A0A160T4B4_9CHLR</name>
<keyword evidence="8" id="KW-0812">Transmembrane</keyword>
<dbReference type="CDD" id="cd16913">
    <property type="entry name" value="YkuD_like"/>
    <property type="match status" value="1"/>
</dbReference>
<dbReference type="EMBL" id="LN890655">
    <property type="protein sequence ID" value="CUS04632.2"/>
    <property type="molecule type" value="Genomic_DNA"/>
</dbReference>
<dbReference type="InterPro" id="IPR005490">
    <property type="entry name" value="LD_TPept_cat_dom"/>
</dbReference>
<accession>A0A160T4B4</accession>
<dbReference type="PANTHER" id="PTHR30582:SF2">
    <property type="entry name" value="L,D-TRANSPEPTIDASE YCIB-RELATED"/>
    <property type="match status" value="1"/>
</dbReference>
<dbReference type="Gene3D" id="2.40.440.10">
    <property type="entry name" value="L,D-transpeptidase catalytic domain-like"/>
    <property type="match status" value="1"/>
</dbReference>
<dbReference type="GO" id="GO:0005576">
    <property type="term" value="C:extracellular region"/>
    <property type="evidence" value="ECO:0007669"/>
    <property type="project" value="TreeGrafter"/>
</dbReference>